<protein>
    <submittedName>
        <fullName evidence="1">Uncharacterized protein</fullName>
    </submittedName>
</protein>
<organism evidence="1 2">
    <name type="scientific">Pleuronectes platessa</name>
    <name type="common">European plaice</name>
    <dbReference type="NCBI Taxonomy" id="8262"/>
    <lineage>
        <taxon>Eukaryota</taxon>
        <taxon>Metazoa</taxon>
        <taxon>Chordata</taxon>
        <taxon>Craniata</taxon>
        <taxon>Vertebrata</taxon>
        <taxon>Euteleostomi</taxon>
        <taxon>Actinopterygii</taxon>
        <taxon>Neopterygii</taxon>
        <taxon>Teleostei</taxon>
        <taxon>Neoteleostei</taxon>
        <taxon>Acanthomorphata</taxon>
        <taxon>Carangaria</taxon>
        <taxon>Pleuronectiformes</taxon>
        <taxon>Pleuronectoidei</taxon>
        <taxon>Pleuronectidae</taxon>
        <taxon>Pleuronectes</taxon>
    </lineage>
</organism>
<evidence type="ECO:0000313" key="1">
    <source>
        <dbReference type="EMBL" id="CAB1427555.1"/>
    </source>
</evidence>
<dbReference type="EMBL" id="CADEAL010000978">
    <property type="protein sequence ID" value="CAB1427555.1"/>
    <property type="molecule type" value="Genomic_DNA"/>
</dbReference>
<reference evidence="1" key="1">
    <citation type="submission" date="2020-03" db="EMBL/GenBank/DDBJ databases">
        <authorList>
            <person name="Weist P."/>
        </authorList>
    </citation>
    <scope>NUCLEOTIDE SEQUENCE</scope>
</reference>
<keyword evidence="2" id="KW-1185">Reference proteome</keyword>
<dbReference type="AlphaFoldDB" id="A0A9N7UAX2"/>
<accession>A0A9N7UAX2</accession>
<gene>
    <name evidence="1" type="ORF">PLEPLA_LOCUS15495</name>
</gene>
<comment type="caution">
    <text evidence="1">The sequence shown here is derived from an EMBL/GenBank/DDBJ whole genome shotgun (WGS) entry which is preliminary data.</text>
</comment>
<sequence>MSSEWKTEAASVKQQDRLGMESVFDFRSCVAISWDWSGLYSVGRQSPGFNSGLEAVLASPVLSGHEAAESKALLQVEGTESRSFFTVRGTGPGFNFRSRGTESRSLLQVLRKESSSLPQVPRDGVQVLKTVSLLFRLGGSRSLVKSWGQSQVVTRSCDGVQVFTSRLGTESRSLPKVLGTESRSLPQVLGKSPGLYFRSWGQSPGLYFRSWGQSPGGFLTGWRTESVLLRF</sequence>
<evidence type="ECO:0000313" key="2">
    <source>
        <dbReference type="Proteomes" id="UP001153269"/>
    </source>
</evidence>
<dbReference type="Proteomes" id="UP001153269">
    <property type="component" value="Unassembled WGS sequence"/>
</dbReference>
<proteinExistence type="predicted"/>
<name>A0A9N7UAX2_PLEPL</name>